<dbReference type="EMBL" id="KQ978878">
    <property type="protein sequence ID" value="KYN27878.1"/>
    <property type="molecule type" value="Genomic_DNA"/>
</dbReference>
<keyword evidence="3" id="KW-1185">Reference proteome</keyword>
<sequence length="160" mass="18056">MNTGRRTDTCDPMPDPEDRCASSRDPEFFPYLDRKVRSYRGASHHAGSVGAESVGRYLRAGGYGPAPHRRAPSRAERRNFQKVPSPAPLPSPPTGRNRDRVVPRRSASFRGAGRLSRLSRLFRPFQRTTGGFVTNLSFRVLGDTIRRRVVRYDDDRPSSK</sequence>
<dbReference type="Proteomes" id="UP000078492">
    <property type="component" value="Unassembled WGS sequence"/>
</dbReference>
<evidence type="ECO:0000313" key="2">
    <source>
        <dbReference type="EMBL" id="KYN27878.1"/>
    </source>
</evidence>
<reference evidence="2 3" key="1">
    <citation type="submission" date="2015-09" db="EMBL/GenBank/DDBJ databases">
        <title>Trachymyrmex cornetzi WGS genome.</title>
        <authorList>
            <person name="Nygaard S."/>
            <person name="Hu H."/>
            <person name="Boomsma J."/>
            <person name="Zhang G."/>
        </authorList>
    </citation>
    <scope>NUCLEOTIDE SEQUENCE [LARGE SCALE GENOMIC DNA]</scope>
    <source>
        <strain evidence="2">Tcor2-1</strain>
        <tissue evidence="2">Whole body</tissue>
    </source>
</reference>
<protein>
    <submittedName>
        <fullName evidence="2">Uncharacterized protein</fullName>
    </submittedName>
</protein>
<evidence type="ECO:0000256" key="1">
    <source>
        <dbReference type="SAM" id="MobiDB-lite"/>
    </source>
</evidence>
<feature type="region of interest" description="Disordered" evidence="1">
    <location>
        <begin position="1"/>
        <end position="27"/>
    </location>
</feature>
<feature type="compositionally biased region" description="Basic and acidic residues" evidence="1">
    <location>
        <begin position="16"/>
        <end position="27"/>
    </location>
</feature>
<gene>
    <name evidence="2" type="ORF">ALC57_02742</name>
</gene>
<feature type="region of interest" description="Disordered" evidence="1">
    <location>
        <begin position="58"/>
        <end position="107"/>
    </location>
</feature>
<proteinExistence type="predicted"/>
<evidence type="ECO:0000313" key="3">
    <source>
        <dbReference type="Proteomes" id="UP000078492"/>
    </source>
</evidence>
<organism evidence="2 3">
    <name type="scientific">Trachymyrmex cornetzi</name>
    <dbReference type="NCBI Taxonomy" id="471704"/>
    <lineage>
        <taxon>Eukaryota</taxon>
        <taxon>Metazoa</taxon>
        <taxon>Ecdysozoa</taxon>
        <taxon>Arthropoda</taxon>
        <taxon>Hexapoda</taxon>
        <taxon>Insecta</taxon>
        <taxon>Pterygota</taxon>
        <taxon>Neoptera</taxon>
        <taxon>Endopterygota</taxon>
        <taxon>Hymenoptera</taxon>
        <taxon>Apocrita</taxon>
        <taxon>Aculeata</taxon>
        <taxon>Formicoidea</taxon>
        <taxon>Formicidae</taxon>
        <taxon>Myrmicinae</taxon>
        <taxon>Trachymyrmex</taxon>
    </lineage>
</organism>
<name>A0A151JNT3_9HYME</name>
<accession>A0A151JNT3</accession>
<dbReference type="AlphaFoldDB" id="A0A151JNT3"/>